<comment type="caution">
    <text evidence="1">The sequence shown here is derived from an EMBL/GenBank/DDBJ whole genome shotgun (WGS) entry which is preliminary data.</text>
</comment>
<evidence type="ECO:0000313" key="2">
    <source>
        <dbReference type="Proteomes" id="UP001596047"/>
    </source>
</evidence>
<gene>
    <name evidence="1" type="ORF">ACFPYJ_21640</name>
</gene>
<dbReference type="Proteomes" id="UP001596047">
    <property type="component" value="Unassembled WGS sequence"/>
</dbReference>
<dbReference type="EMBL" id="JBHSOW010000080">
    <property type="protein sequence ID" value="MFC5651669.1"/>
    <property type="molecule type" value="Genomic_DNA"/>
</dbReference>
<reference evidence="2" key="1">
    <citation type="journal article" date="2019" name="Int. J. Syst. Evol. Microbiol.">
        <title>The Global Catalogue of Microorganisms (GCM) 10K type strain sequencing project: providing services to taxonomists for standard genome sequencing and annotation.</title>
        <authorList>
            <consortium name="The Broad Institute Genomics Platform"/>
            <consortium name="The Broad Institute Genome Sequencing Center for Infectious Disease"/>
            <person name="Wu L."/>
            <person name="Ma J."/>
        </authorList>
    </citation>
    <scope>NUCLEOTIDE SEQUENCE [LARGE SCALE GENOMIC DNA]</scope>
    <source>
        <strain evidence="2">CGMCC 1.3240</strain>
    </source>
</reference>
<evidence type="ECO:0000313" key="1">
    <source>
        <dbReference type="EMBL" id="MFC5651669.1"/>
    </source>
</evidence>
<sequence length="418" mass="47533">MKRYWKSVVLIALIVISLGSFYIESLLNPLPSFKLVKSEGDEKQAADIVMQGRFEYANGDVRVDQAGSSYDSEKSLLWQLAESHRYYDYKTKIQLNRLQQEHGSFMRGKENLIGFYEDKQVLVYVDLESTYNQLNRNNKFDFQVSVLDKSSSKVSDFEISVPNDTNYLWMNIQNVQMVDKQLKLLTRNAKRTAVQPKSGNLSETHIYSIDPAAKKILQDDMAGEDQYVDETTFEEFFLLHDVQALTSSERVIYQHKTTHLQKLNGKSNVDSSYSVSSVDYSFSSYNLRTGKEEMIPFPINSSTPQDTDSYYVSGERILKLSADKAGMTIEKYNLSDRKSEPAITLAYSDLGSASLPRTSFDDRNMYLLVHTDKRSEVIIIDLANGQTVYKGAAVVEGSAAEQEAQLNKLNLQNIVLMK</sequence>
<keyword evidence="2" id="KW-1185">Reference proteome</keyword>
<organism evidence="1 2">
    <name type="scientific">Paenibacillus solisilvae</name>
    <dbReference type="NCBI Taxonomy" id="2486751"/>
    <lineage>
        <taxon>Bacteria</taxon>
        <taxon>Bacillati</taxon>
        <taxon>Bacillota</taxon>
        <taxon>Bacilli</taxon>
        <taxon>Bacillales</taxon>
        <taxon>Paenibacillaceae</taxon>
        <taxon>Paenibacillus</taxon>
    </lineage>
</organism>
<protein>
    <submittedName>
        <fullName evidence="1">Uncharacterized protein</fullName>
    </submittedName>
</protein>
<proteinExistence type="predicted"/>
<dbReference type="RefSeq" id="WP_379190302.1">
    <property type="nucleotide sequence ID" value="NZ_JBHSOW010000080.1"/>
</dbReference>
<name>A0ABW0W3N7_9BACL</name>
<accession>A0ABW0W3N7</accession>